<evidence type="ECO:0000256" key="2">
    <source>
        <dbReference type="ARBA" id="ARBA00022741"/>
    </source>
</evidence>
<dbReference type="Proteomes" id="UP001165143">
    <property type="component" value="Unassembled WGS sequence"/>
</dbReference>
<dbReference type="PANTHER" id="PTHR43585">
    <property type="entry name" value="FUMIPYRROLE BIOSYNTHESIS PROTEIN C"/>
    <property type="match status" value="1"/>
</dbReference>
<dbReference type="GO" id="GO:0046872">
    <property type="term" value="F:metal ion binding"/>
    <property type="evidence" value="ECO:0007669"/>
    <property type="project" value="InterPro"/>
</dbReference>
<dbReference type="OrthoDB" id="24041at2"/>
<dbReference type="Pfam" id="PF18130">
    <property type="entry name" value="ATPgrasp_N"/>
    <property type="match status" value="1"/>
</dbReference>
<keyword evidence="2 4" id="KW-0547">Nucleotide-binding</keyword>
<evidence type="ECO:0000256" key="1">
    <source>
        <dbReference type="ARBA" id="ARBA00022598"/>
    </source>
</evidence>
<dbReference type="InterPro" id="IPR052032">
    <property type="entry name" value="ATP-dep_AA_Ligase"/>
</dbReference>
<organism evidence="6 7">
    <name type="scientific">Kitasatospora phosalacinea</name>
    <dbReference type="NCBI Taxonomy" id="2065"/>
    <lineage>
        <taxon>Bacteria</taxon>
        <taxon>Bacillati</taxon>
        <taxon>Actinomycetota</taxon>
        <taxon>Actinomycetes</taxon>
        <taxon>Kitasatosporales</taxon>
        <taxon>Streptomycetaceae</taxon>
        <taxon>Kitasatospora</taxon>
    </lineage>
</organism>
<dbReference type="InterPro" id="IPR011761">
    <property type="entry name" value="ATP-grasp"/>
</dbReference>
<comment type="caution">
    <text evidence="6">The sequence shown here is derived from an EMBL/GenBank/DDBJ whole genome shotgun (WGS) entry which is preliminary data.</text>
</comment>
<dbReference type="Gene3D" id="3.40.50.20">
    <property type="match status" value="1"/>
</dbReference>
<dbReference type="PANTHER" id="PTHR43585:SF2">
    <property type="entry name" value="ATP-GRASP ENZYME FSQD"/>
    <property type="match status" value="1"/>
</dbReference>
<keyword evidence="1" id="KW-0436">Ligase</keyword>
<evidence type="ECO:0000256" key="4">
    <source>
        <dbReference type="PROSITE-ProRule" id="PRU00409"/>
    </source>
</evidence>
<dbReference type="GO" id="GO:0005524">
    <property type="term" value="F:ATP binding"/>
    <property type="evidence" value="ECO:0007669"/>
    <property type="project" value="UniProtKB-UniRule"/>
</dbReference>
<evidence type="ECO:0000313" key="6">
    <source>
        <dbReference type="EMBL" id="GLW56064.1"/>
    </source>
</evidence>
<feature type="domain" description="ATP-grasp" evidence="5">
    <location>
        <begin position="120"/>
        <end position="315"/>
    </location>
</feature>
<dbReference type="EMBL" id="BSRX01000023">
    <property type="protein sequence ID" value="GLW56064.1"/>
    <property type="molecule type" value="Genomic_DNA"/>
</dbReference>
<proteinExistence type="predicted"/>
<reference evidence="6" key="1">
    <citation type="submission" date="2023-02" db="EMBL/GenBank/DDBJ databases">
        <title>Kitasatospora phosalacinea NBRC 14362.</title>
        <authorList>
            <person name="Ichikawa N."/>
            <person name="Sato H."/>
            <person name="Tonouchi N."/>
        </authorList>
    </citation>
    <scope>NUCLEOTIDE SEQUENCE</scope>
    <source>
        <strain evidence="6">NBRC 14362</strain>
    </source>
</reference>
<evidence type="ECO:0000259" key="5">
    <source>
        <dbReference type="PROSITE" id="PS50975"/>
    </source>
</evidence>
<dbReference type="InterPro" id="IPR040570">
    <property type="entry name" value="LAL_C2"/>
</dbReference>
<gene>
    <name evidence="6" type="ORF">Kpho01_40750</name>
</gene>
<accession>A0A9W6PH79</accession>
<dbReference type="PROSITE" id="PS50975">
    <property type="entry name" value="ATP_GRASP"/>
    <property type="match status" value="1"/>
</dbReference>
<dbReference type="AlphaFoldDB" id="A0A9W6PH79"/>
<dbReference type="RefSeq" id="WP_051778004.1">
    <property type="nucleotide sequence ID" value="NZ_BSRX01000023.1"/>
</dbReference>
<dbReference type="Gene3D" id="3.30.470.20">
    <property type="entry name" value="ATP-grasp fold, B domain"/>
    <property type="match status" value="1"/>
</dbReference>
<dbReference type="Pfam" id="PF18603">
    <property type="entry name" value="LAL_C2"/>
    <property type="match status" value="1"/>
</dbReference>
<dbReference type="SUPFAM" id="SSF56059">
    <property type="entry name" value="Glutathione synthetase ATP-binding domain-like"/>
    <property type="match status" value="1"/>
</dbReference>
<sequence length="422" mass="44352">MTAHARKVPRVAVVYDLGSATPNDVLAAAHRLCEVLFVADFDRPGAAAHRQSMLALGEVLDVTGRDEQERVRLLREAAVDGIVTYSEYQLAGTARLAQALGLPYHSPELIPALVDKLVQRRILAEAGVQATRCAVVGDDPARALDLVGVPAVIKPRTGAGSLHTSRVDSAEEFLAVAAARPAGVEFVAEQMLEGDPSVAGEFWGDYVSVESVHTGTASRQVCVTGKFALAEPFRETGMLLPATLGEEAAAEVLALEAAAVRALGIRHGITHTEVKLTADGPRIIEVNGRLGGYVPEILRRATGINLVRTALEVALGGEPRIPAPRHRGVTYQYFLTPPAVAGTLTSVDGVAELAGLPGVRNVETHAEPGRFVDWREGTQSHLGVVFGSAPDHDDLRKVAESITATFRPVLAPSAGAGASAGA</sequence>
<protein>
    <recommendedName>
        <fullName evidence="5">ATP-grasp domain-containing protein</fullName>
    </recommendedName>
</protein>
<dbReference type="Pfam" id="PF13535">
    <property type="entry name" value="ATP-grasp_4"/>
    <property type="match status" value="1"/>
</dbReference>
<dbReference type="InterPro" id="IPR041472">
    <property type="entry name" value="BL00235/CARNS1_N"/>
</dbReference>
<name>A0A9W6PH79_9ACTN</name>
<evidence type="ECO:0000313" key="7">
    <source>
        <dbReference type="Proteomes" id="UP001165143"/>
    </source>
</evidence>
<evidence type="ECO:0000256" key="3">
    <source>
        <dbReference type="ARBA" id="ARBA00022840"/>
    </source>
</evidence>
<dbReference type="GO" id="GO:0016874">
    <property type="term" value="F:ligase activity"/>
    <property type="evidence" value="ECO:0007669"/>
    <property type="project" value="UniProtKB-KW"/>
</dbReference>
<keyword evidence="3 4" id="KW-0067">ATP-binding</keyword>